<organism evidence="2 3">
    <name type="scientific">Kocuria rhizophila</name>
    <dbReference type="NCBI Taxonomy" id="72000"/>
    <lineage>
        <taxon>Bacteria</taxon>
        <taxon>Bacillati</taxon>
        <taxon>Actinomycetota</taxon>
        <taxon>Actinomycetes</taxon>
        <taxon>Micrococcales</taxon>
        <taxon>Micrococcaceae</taxon>
        <taxon>Kocuria</taxon>
    </lineage>
</organism>
<gene>
    <name evidence="2" type="ORF">E4P33_04200</name>
</gene>
<dbReference type="PANTHER" id="PTHR43603">
    <property type="entry name" value="COBW DOMAIN-CONTAINING PROTEIN DDB_G0274527"/>
    <property type="match status" value="1"/>
</dbReference>
<dbReference type="Proteomes" id="UP000298017">
    <property type="component" value="Unassembled WGS sequence"/>
</dbReference>
<dbReference type="SMART" id="SM00833">
    <property type="entry name" value="CobW_C"/>
    <property type="match status" value="1"/>
</dbReference>
<dbReference type="EMBL" id="SPNK01000003">
    <property type="protein sequence ID" value="TFI02253.1"/>
    <property type="molecule type" value="Genomic_DNA"/>
</dbReference>
<dbReference type="AlphaFoldDB" id="A0AAX2SF27"/>
<evidence type="ECO:0000259" key="1">
    <source>
        <dbReference type="SMART" id="SM00833"/>
    </source>
</evidence>
<feature type="domain" description="CobW C-terminal" evidence="1">
    <location>
        <begin position="214"/>
        <end position="316"/>
    </location>
</feature>
<dbReference type="InterPro" id="IPR051927">
    <property type="entry name" value="Zn_Chap_cDPG_Synth"/>
</dbReference>
<accession>A0AAX2SF27</accession>
<keyword evidence="3" id="KW-1185">Reference proteome</keyword>
<dbReference type="PANTHER" id="PTHR43603:SF1">
    <property type="entry name" value="ZINC-REGULATED GTPASE METALLOPROTEIN ACTIVATOR 1"/>
    <property type="match status" value="1"/>
</dbReference>
<evidence type="ECO:0000313" key="2">
    <source>
        <dbReference type="EMBL" id="TFI02253.1"/>
    </source>
</evidence>
<name>A0AAX2SF27_KOCRH</name>
<dbReference type="RefSeq" id="WP_102614039.1">
    <property type="nucleotide sequence ID" value="NZ_CABMOG010000021.1"/>
</dbReference>
<reference evidence="2 3" key="1">
    <citation type="submission" date="2019-03" db="EMBL/GenBank/DDBJ databases">
        <title>Genome Sequencing and Assembly of Various Microbes Isolated from Alder Root Nodule.</title>
        <authorList>
            <person name="Swanson E."/>
            <person name="Sevigny J.L."/>
            <person name="Pesce C."/>
            <person name="Davis I."/>
            <person name="Kleiner V."/>
            <person name="Tisa L."/>
        </authorList>
    </citation>
    <scope>NUCLEOTIDE SEQUENCE [LARGE SCALE GENOMIC DNA]</scope>
    <source>
        <strain evidence="2 3">4R-31</strain>
    </source>
</reference>
<proteinExistence type="predicted"/>
<sequence>MDPVDVMAVVGACAPERARFARETARRTGRMLVPAQRVGASPEPVAEAMSLLPWCSRPQGAVVEFPECTDVTEVIGASAAADSGVVLTGVLCVVDAAHLLADLHREDCVIHPALPHTRPRHTARALLSVMCVEFASAVVLVNWEPLTTPELSTVMALVNHLGPRARLRLHHGERDPWLREIAASATRYDVTQERSGWVTLLNREHDPYMTDPRVTALHYENVRPLHPGRLARLLDRRIESGEFGTVVRSAGFCRLATRSHVIARWNHVGRMICLSPLASDAHVAEGEELLALGQDLGIIGLDLEVPALREALDDAALTDEELAAGPGAWAAFEDPFPVWPTLSDRSG</sequence>
<protein>
    <recommendedName>
        <fullName evidence="1">CobW C-terminal domain-containing protein</fullName>
    </recommendedName>
</protein>
<comment type="caution">
    <text evidence="2">The sequence shown here is derived from an EMBL/GenBank/DDBJ whole genome shotgun (WGS) entry which is preliminary data.</text>
</comment>
<dbReference type="Pfam" id="PF07683">
    <property type="entry name" value="CobW_C"/>
    <property type="match status" value="1"/>
</dbReference>
<evidence type="ECO:0000313" key="3">
    <source>
        <dbReference type="Proteomes" id="UP000298017"/>
    </source>
</evidence>
<dbReference type="InterPro" id="IPR011629">
    <property type="entry name" value="CobW-like_C"/>
</dbReference>